<dbReference type="AlphaFoldDB" id="A0AAU8JHB8"/>
<proteinExistence type="inferred from homology"/>
<feature type="domain" description="Gfo/Idh/MocA-like oxidoreductase N-terminal" evidence="3">
    <location>
        <begin position="23"/>
        <end position="140"/>
    </location>
</feature>
<evidence type="ECO:0000313" key="5">
    <source>
        <dbReference type="EMBL" id="XCM38216.1"/>
    </source>
</evidence>
<dbReference type="InterPro" id="IPR004104">
    <property type="entry name" value="Gfo/Idh/MocA-like_OxRdtase_C"/>
</dbReference>
<evidence type="ECO:0000256" key="2">
    <source>
        <dbReference type="ARBA" id="ARBA00023002"/>
    </source>
</evidence>
<accession>A0AAU8JHB8</accession>
<comment type="similarity">
    <text evidence="1">Belongs to the Gfo/Idh/MocA family.</text>
</comment>
<dbReference type="GO" id="GO:0016491">
    <property type="term" value="F:oxidoreductase activity"/>
    <property type="evidence" value="ECO:0007669"/>
    <property type="project" value="UniProtKB-KW"/>
</dbReference>
<protein>
    <submittedName>
        <fullName evidence="5">Gfo/Idh/MocA family oxidoreductase</fullName>
    </submittedName>
</protein>
<dbReference type="InterPro" id="IPR050463">
    <property type="entry name" value="Gfo/Idh/MocA_oxidrdct_glycsds"/>
</dbReference>
<reference evidence="5" key="1">
    <citation type="submission" date="2024-07" db="EMBL/GenBank/DDBJ databases">
        <authorList>
            <person name="Kim Y.J."/>
            <person name="Jeong J.Y."/>
        </authorList>
    </citation>
    <scope>NUCLEOTIDE SEQUENCE</scope>
    <source>
        <strain evidence="5">GIHE-MW2</strain>
    </source>
</reference>
<feature type="domain" description="Gfo/Idh/MocA-like oxidoreductase C-terminal" evidence="4">
    <location>
        <begin position="153"/>
        <end position="377"/>
    </location>
</feature>
<dbReference type="SUPFAM" id="SSF55347">
    <property type="entry name" value="Glyceraldehyde-3-phosphate dehydrogenase-like, C-terminal domain"/>
    <property type="match status" value="1"/>
</dbReference>
<dbReference type="SUPFAM" id="SSF51735">
    <property type="entry name" value="NAD(P)-binding Rossmann-fold domains"/>
    <property type="match status" value="1"/>
</dbReference>
<dbReference type="InterPro" id="IPR000683">
    <property type="entry name" value="Gfo/Idh/MocA-like_OxRdtase_N"/>
</dbReference>
<name>A0AAU8JHB8_9CYAN</name>
<dbReference type="Pfam" id="PF01408">
    <property type="entry name" value="GFO_IDH_MocA"/>
    <property type="match status" value="1"/>
</dbReference>
<gene>
    <name evidence="5" type="ORF">ABWT76_001048</name>
</gene>
<sequence length="387" mass="42486">MTDSGINVAADYASQTGENKPLGVAIVGTGFGQKIHIPGFQAHPGTEIVAVYHRDIEKASELADAYKIPNACDEITELVNLPEVLAVSISTPPFLHDEMAKIVLESGKHLLLEKPTTLSAQEARSLYHLAQTKGAIATMDFEFRFVPAWQRFKELLDEGYCGEKRLIKIDWLASSRAAADRPWNWYSQKDKGGGALGAIGSHAFDYISWLFGPVKRLSGHLSTSITERPDPADGGKLKLVDADDSCLLMLELTDGTPVNVCLSSTTYQGRGHFVEVYGDRGTLILGSSNQKDYVHGFTIQGAPAGEDLRHMEIPDRLQFPQTYSDGRLAPFIRVVDNWVQGIHRGQTVVPSLKEGVYSQLLMDLTLESHATGTWVTVPNFEQFLANS</sequence>
<dbReference type="GO" id="GO:0000166">
    <property type="term" value="F:nucleotide binding"/>
    <property type="evidence" value="ECO:0007669"/>
    <property type="project" value="InterPro"/>
</dbReference>
<dbReference type="PANTHER" id="PTHR43818:SF11">
    <property type="entry name" value="BCDNA.GH03377"/>
    <property type="match status" value="1"/>
</dbReference>
<evidence type="ECO:0000259" key="3">
    <source>
        <dbReference type="Pfam" id="PF01408"/>
    </source>
</evidence>
<dbReference type="Gene3D" id="3.40.50.720">
    <property type="entry name" value="NAD(P)-binding Rossmann-like Domain"/>
    <property type="match status" value="1"/>
</dbReference>
<evidence type="ECO:0000256" key="1">
    <source>
        <dbReference type="ARBA" id="ARBA00010928"/>
    </source>
</evidence>
<evidence type="ECO:0000259" key="4">
    <source>
        <dbReference type="Pfam" id="PF02894"/>
    </source>
</evidence>
<dbReference type="Gene3D" id="3.30.360.10">
    <property type="entry name" value="Dihydrodipicolinate Reductase, domain 2"/>
    <property type="match status" value="1"/>
</dbReference>
<organism evidence="5">
    <name type="scientific">Planktothricoides raciborskii GIHE-MW2</name>
    <dbReference type="NCBI Taxonomy" id="2792601"/>
    <lineage>
        <taxon>Bacteria</taxon>
        <taxon>Bacillati</taxon>
        <taxon>Cyanobacteriota</taxon>
        <taxon>Cyanophyceae</taxon>
        <taxon>Oscillatoriophycideae</taxon>
        <taxon>Oscillatoriales</taxon>
        <taxon>Oscillatoriaceae</taxon>
        <taxon>Planktothricoides</taxon>
    </lineage>
</organism>
<keyword evidence="2" id="KW-0560">Oxidoreductase</keyword>
<dbReference type="Pfam" id="PF02894">
    <property type="entry name" value="GFO_IDH_MocA_C"/>
    <property type="match status" value="1"/>
</dbReference>
<dbReference type="EMBL" id="CP159837">
    <property type="protein sequence ID" value="XCM38216.1"/>
    <property type="molecule type" value="Genomic_DNA"/>
</dbReference>
<dbReference type="InterPro" id="IPR036291">
    <property type="entry name" value="NAD(P)-bd_dom_sf"/>
</dbReference>
<dbReference type="PANTHER" id="PTHR43818">
    <property type="entry name" value="BCDNA.GH03377"/>
    <property type="match status" value="1"/>
</dbReference>
<dbReference type="RefSeq" id="WP_354635761.1">
    <property type="nucleotide sequence ID" value="NZ_CP159837.1"/>
</dbReference>